<dbReference type="OrthoDB" id="2339190at2759"/>
<gene>
    <name evidence="2" type="ORF">J3R30DRAFT_3699293</name>
</gene>
<reference evidence="2" key="1">
    <citation type="submission" date="2022-08" db="EMBL/GenBank/DDBJ databases">
        <title>A Global Phylogenomic Analysis of the Shiitake Genus Lentinula.</title>
        <authorList>
            <consortium name="DOE Joint Genome Institute"/>
            <person name="Sierra-Patev S."/>
            <person name="Min B."/>
            <person name="Naranjo-Ortiz M."/>
            <person name="Looney B."/>
            <person name="Konkel Z."/>
            <person name="Slot J.C."/>
            <person name="Sakamoto Y."/>
            <person name="Steenwyk J.L."/>
            <person name="Rokas A."/>
            <person name="Carro J."/>
            <person name="Camarero S."/>
            <person name="Ferreira P."/>
            <person name="Molpeceres G."/>
            <person name="Ruiz-Duenas F.J."/>
            <person name="Serrano A."/>
            <person name="Henrissat B."/>
            <person name="Drula E."/>
            <person name="Hughes K.W."/>
            <person name="Mata J.L."/>
            <person name="Ishikawa N.K."/>
            <person name="Vargas-Isla R."/>
            <person name="Ushijima S."/>
            <person name="Smith C.A."/>
            <person name="Ahrendt S."/>
            <person name="Andreopoulos W."/>
            <person name="He G."/>
            <person name="Labutti K."/>
            <person name="Lipzen A."/>
            <person name="Ng V."/>
            <person name="Riley R."/>
            <person name="Sandor L."/>
            <person name="Barry K."/>
            <person name="Martinez A.T."/>
            <person name="Xiao Y."/>
            <person name="Gibbons J.G."/>
            <person name="Terashima K."/>
            <person name="Grigoriev I.V."/>
            <person name="Hibbett D.S."/>
        </authorList>
    </citation>
    <scope>NUCLEOTIDE SEQUENCE</scope>
    <source>
        <strain evidence="2">JLM2183</strain>
    </source>
</reference>
<sequence length="146" mass="16293">MNFANTFFTFFLLALSQLVSTSPVLVTREAEVVWSPTITYPDGNDTVWQSGPTVYNMTWYTDDIPEDAQNNTGVIMLGYFDNDDNDSDEHLDWKRPLASGFALTDGIAYFTIEPSRNLTTRNSYVLCLLGDSGNISKELTIEAAQA</sequence>
<evidence type="ECO:0000313" key="2">
    <source>
        <dbReference type="EMBL" id="KAJ4481973.1"/>
    </source>
</evidence>
<evidence type="ECO:0000256" key="1">
    <source>
        <dbReference type="SAM" id="SignalP"/>
    </source>
</evidence>
<feature type="chain" id="PRO_5040986411" evidence="1">
    <location>
        <begin position="22"/>
        <end position="146"/>
    </location>
</feature>
<accession>A0A9W9DQY1</accession>
<proteinExistence type="predicted"/>
<protein>
    <submittedName>
        <fullName evidence="2">Uncharacterized protein</fullName>
    </submittedName>
</protein>
<dbReference type="AlphaFoldDB" id="A0A9W9DQY1"/>
<comment type="caution">
    <text evidence="2">The sequence shown here is derived from an EMBL/GenBank/DDBJ whole genome shotgun (WGS) entry which is preliminary data.</text>
</comment>
<feature type="signal peptide" evidence="1">
    <location>
        <begin position="1"/>
        <end position="21"/>
    </location>
</feature>
<organism evidence="2 3">
    <name type="scientific">Lentinula aciculospora</name>
    <dbReference type="NCBI Taxonomy" id="153920"/>
    <lineage>
        <taxon>Eukaryota</taxon>
        <taxon>Fungi</taxon>
        <taxon>Dikarya</taxon>
        <taxon>Basidiomycota</taxon>
        <taxon>Agaricomycotina</taxon>
        <taxon>Agaricomycetes</taxon>
        <taxon>Agaricomycetidae</taxon>
        <taxon>Agaricales</taxon>
        <taxon>Marasmiineae</taxon>
        <taxon>Omphalotaceae</taxon>
        <taxon>Lentinula</taxon>
    </lineage>
</organism>
<keyword evidence="3" id="KW-1185">Reference proteome</keyword>
<keyword evidence="1" id="KW-0732">Signal</keyword>
<name>A0A9W9DQY1_9AGAR</name>
<evidence type="ECO:0000313" key="3">
    <source>
        <dbReference type="Proteomes" id="UP001150266"/>
    </source>
</evidence>
<dbReference type="EMBL" id="JAOTPV010000005">
    <property type="protein sequence ID" value="KAJ4481973.1"/>
    <property type="molecule type" value="Genomic_DNA"/>
</dbReference>
<dbReference type="Proteomes" id="UP001150266">
    <property type="component" value="Unassembled WGS sequence"/>
</dbReference>